<protein>
    <submittedName>
        <fullName evidence="1">Uncharacterized protein</fullName>
    </submittedName>
</protein>
<proteinExistence type="predicted"/>
<accession>A0A0A8YMS6</accession>
<dbReference type="AlphaFoldDB" id="A0A0A8YMS6"/>
<evidence type="ECO:0000313" key="1">
    <source>
        <dbReference type="EMBL" id="JAD26913.1"/>
    </source>
</evidence>
<name>A0A0A8YMS6_ARUDO</name>
<organism evidence="1">
    <name type="scientific">Arundo donax</name>
    <name type="common">Giant reed</name>
    <name type="synonym">Donax arundinaceus</name>
    <dbReference type="NCBI Taxonomy" id="35708"/>
    <lineage>
        <taxon>Eukaryota</taxon>
        <taxon>Viridiplantae</taxon>
        <taxon>Streptophyta</taxon>
        <taxon>Embryophyta</taxon>
        <taxon>Tracheophyta</taxon>
        <taxon>Spermatophyta</taxon>
        <taxon>Magnoliopsida</taxon>
        <taxon>Liliopsida</taxon>
        <taxon>Poales</taxon>
        <taxon>Poaceae</taxon>
        <taxon>PACMAD clade</taxon>
        <taxon>Arundinoideae</taxon>
        <taxon>Arundineae</taxon>
        <taxon>Arundo</taxon>
    </lineage>
</organism>
<sequence>MLYFNKVQHAYSNRKVSDTGHSRESYYCEMRSTHHTAGALLTQKRGLQDSVQINHASDTISRLSLPGV</sequence>
<dbReference type="EMBL" id="GBRH01270982">
    <property type="protein sequence ID" value="JAD26913.1"/>
    <property type="molecule type" value="Transcribed_RNA"/>
</dbReference>
<reference evidence="1" key="2">
    <citation type="journal article" date="2015" name="Data Brief">
        <title>Shoot transcriptome of the giant reed, Arundo donax.</title>
        <authorList>
            <person name="Barrero R.A."/>
            <person name="Guerrero F.D."/>
            <person name="Moolhuijzen P."/>
            <person name="Goolsby J.A."/>
            <person name="Tidwell J."/>
            <person name="Bellgard S.E."/>
            <person name="Bellgard M.I."/>
        </authorList>
    </citation>
    <scope>NUCLEOTIDE SEQUENCE</scope>
    <source>
        <tissue evidence="1">Shoot tissue taken approximately 20 cm above the soil surface</tissue>
    </source>
</reference>
<reference evidence="1" key="1">
    <citation type="submission" date="2014-09" db="EMBL/GenBank/DDBJ databases">
        <authorList>
            <person name="Magalhaes I.L.F."/>
            <person name="Oliveira U."/>
            <person name="Santos F.R."/>
            <person name="Vidigal T.H.D.A."/>
            <person name="Brescovit A.D."/>
            <person name="Santos A.J."/>
        </authorList>
    </citation>
    <scope>NUCLEOTIDE SEQUENCE</scope>
    <source>
        <tissue evidence="1">Shoot tissue taken approximately 20 cm above the soil surface</tissue>
    </source>
</reference>